<dbReference type="SMART" id="SM00408">
    <property type="entry name" value="IGc2"/>
    <property type="match status" value="5"/>
</dbReference>
<dbReference type="InterPro" id="IPR003598">
    <property type="entry name" value="Ig_sub2"/>
</dbReference>
<dbReference type="RefSeq" id="XP_035659259.1">
    <property type="nucleotide sequence ID" value="XM_035803366.1"/>
</dbReference>
<feature type="domain" description="Fibronectin type-III" evidence="8">
    <location>
        <begin position="612"/>
        <end position="711"/>
    </location>
</feature>
<dbReference type="OrthoDB" id="10010359at2759"/>
<dbReference type="SMART" id="SM00409">
    <property type="entry name" value="IG"/>
    <property type="match status" value="7"/>
</dbReference>
<dbReference type="PROSITE" id="PS50835">
    <property type="entry name" value="IG_LIKE"/>
    <property type="match status" value="6"/>
</dbReference>
<dbReference type="KEGG" id="bfo:118404298"/>
<dbReference type="Pfam" id="PF13895">
    <property type="entry name" value="Ig_2"/>
    <property type="match status" value="1"/>
</dbReference>
<dbReference type="GO" id="GO:0005911">
    <property type="term" value="C:cell-cell junction"/>
    <property type="evidence" value="ECO:0000318"/>
    <property type="project" value="GO_Central"/>
</dbReference>
<dbReference type="SUPFAM" id="SSF49265">
    <property type="entry name" value="Fibronectin type III"/>
    <property type="match status" value="1"/>
</dbReference>
<dbReference type="PANTHER" id="PTHR11640:SF164">
    <property type="entry name" value="MAM DOMAIN-CONTAINING GLYCOSYLPHOSPHATIDYLINOSITOL ANCHOR PROTEIN 1"/>
    <property type="match status" value="1"/>
</dbReference>
<feature type="domain" description="Ig-like" evidence="7">
    <location>
        <begin position="251"/>
        <end position="332"/>
    </location>
</feature>
<evidence type="ECO:0000259" key="7">
    <source>
        <dbReference type="PROSITE" id="PS50835"/>
    </source>
</evidence>
<dbReference type="GO" id="GO:0050839">
    <property type="term" value="F:cell adhesion molecule binding"/>
    <property type="evidence" value="ECO:0000318"/>
    <property type="project" value="GO_Central"/>
</dbReference>
<gene>
    <name evidence="10" type="primary">LOC118404298</name>
</gene>
<evidence type="ECO:0000256" key="5">
    <source>
        <dbReference type="ARBA" id="ARBA00023319"/>
    </source>
</evidence>
<dbReference type="Pfam" id="PF13927">
    <property type="entry name" value="Ig_3"/>
    <property type="match status" value="4"/>
</dbReference>
<dbReference type="InterPro" id="IPR003961">
    <property type="entry name" value="FN3_dom"/>
</dbReference>
<name>A0A9J7HGK5_BRAFL</name>
<dbReference type="InterPro" id="IPR013783">
    <property type="entry name" value="Ig-like_fold"/>
</dbReference>
<accession>A0A9J7HGK5</accession>
<dbReference type="AlphaFoldDB" id="A0A9J7HGK5"/>
<dbReference type="SUPFAM" id="SSF48726">
    <property type="entry name" value="Immunoglobulin"/>
    <property type="match status" value="7"/>
</dbReference>
<dbReference type="Proteomes" id="UP000001554">
    <property type="component" value="Chromosome 17"/>
</dbReference>
<dbReference type="Pfam" id="PF07686">
    <property type="entry name" value="V-set"/>
    <property type="match status" value="1"/>
</dbReference>
<sequence length="818" mass="86424">MYQLYGFNNREIFGPGYETRTTFMGGISNQDVSLQLTGLTENDSGTYNCYVSVFGDGDDQKTTDISVLDPPGTPTLSLSPTQVCETQNQDVQLTCTVTSGTTPFTYTFHREDTQLASDGSASLTLRNVDRVHAGTYTCTVSNVLGPDYSQTSSEQSVVVHYLDTPHLTPSSPVTVVEGDDLSVVCSVTSDPASPTLQWGRGGNDEPTGATLRKTPVSRSDAGTYTCTATNTCGTGSRSSSAQVVVEVQYPPDETPTCTVTESGNNIVLRCELQGGNPAVDLVWTYGSGQQAGTSQMSVNQVNAPVTADGTTYTCTATSVALNPGGTCSVTLTAPSVTVSPQPTSTVLLGTASHSLTCTVDSPGVPAASALTWTGPAVTAGRTTGGTLTTPSLTISGVLKTDAGDYTCTATNLVGDGSDSLSLVVHYPPELTVTATPNPVNETQSVSLTCTADSNPGVTSMTWVFVETGETLIQQTTGNSLTYTSSSVSHENAGVYRCTVDNGVVGSPVDKDQALNVNFVPIFNHTREVYVIQTSQPVTLECSAFAYPPQIVYTWMKGGYDITGNATSQDGVSTLYIASVERENYGDYTCKARNGHGQRSTVIQLAEESQPEAPNNLDYTKKTAAGVVTLTWTAGFNGGLETTHTVQYRLEATTDWVSGPSVVEAVSQNRPEFTQTLELSEKGQYEIRIRAQNSQGAVGSNVIQVLVEENQILYGTLAIASVDYTEGICDGELSNRVVTQLDSIFDSYKGYEGAEVTGCRSGSVLADFQAIVAQSESAAAQTSYTQELADGQLGEFTVDLLSSRISDTQSTGEICYFLS</sequence>
<dbReference type="PANTHER" id="PTHR11640">
    <property type="entry name" value="NEPHRIN"/>
    <property type="match status" value="1"/>
</dbReference>
<dbReference type="Gene3D" id="2.60.40.10">
    <property type="entry name" value="Immunoglobulins"/>
    <property type="match status" value="8"/>
</dbReference>
<feature type="domain" description="Ig-like" evidence="7">
    <location>
        <begin position="74"/>
        <end position="158"/>
    </location>
</feature>
<dbReference type="InterPro" id="IPR013106">
    <property type="entry name" value="Ig_V-set"/>
</dbReference>
<reference evidence="10" key="2">
    <citation type="submission" date="2025-08" db="UniProtKB">
        <authorList>
            <consortium name="RefSeq"/>
        </authorList>
    </citation>
    <scope>IDENTIFICATION</scope>
    <source>
        <strain evidence="10">S238N-H82</strain>
        <tissue evidence="10">Testes</tissue>
    </source>
</reference>
<dbReference type="PROSITE" id="PS50853">
    <property type="entry name" value="FN3"/>
    <property type="match status" value="1"/>
</dbReference>
<evidence type="ECO:0000313" key="10">
    <source>
        <dbReference type="RefSeq" id="XP_035659259.1"/>
    </source>
</evidence>
<dbReference type="SMART" id="SM00060">
    <property type="entry name" value="FN3"/>
    <property type="match status" value="1"/>
</dbReference>
<keyword evidence="3" id="KW-1015">Disulfide bond</keyword>
<comment type="subcellular location">
    <subcellularLocation>
        <location evidence="1">Membrane</location>
        <topology evidence="1">Single-pass type I membrane protein</topology>
    </subcellularLocation>
</comment>
<dbReference type="GO" id="GO:0005886">
    <property type="term" value="C:plasma membrane"/>
    <property type="evidence" value="ECO:0000318"/>
    <property type="project" value="GO_Central"/>
</dbReference>
<dbReference type="InterPro" id="IPR036179">
    <property type="entry name" value="Ig-like_dom_sf"/>
</dbReference>
<dbReference type="InterPro" id="IPR051275">
    <property type="entry name" value="Cell_adhesion_signaling"/>
</dbReference>
<dbReference type="GeneID" id="118404298"/>
<feature type="domain" description="Ig-like" evidence="7">
    <location>
        <begin position="165"/>
        <end position="244"/>
    </location>
</feature>
<dbReference type="InterPro" id="IPR007110">
    <property type="entry name" value="Ig-like_dom"/>
</dbReference>
<dbReference type="GO" id="GO:0098609">
    <property type="term" value="P:cell-cell adhesion"/>
    <property type="evidence" value="ECO:0000318"/>
    <property type="project" value="GO_Central"/>
</dbReference>
<keyword evidence="9" id="KW-1185">Reference proteome</keyword>
<feature type="domain" description="Ig-like" evidence="7">
    <location>
        <begin position="334"/>
        <end position="423"/>
    </location>
</feature>
<dbReference type="CDD" id="cd00063">
    <property type="entry name" value="FN3"/>
    <property type="match status" value="1"/>
</dbReference>
<evidence type="ECO:0000256" key="4">
    <source>
        <dbReference type="ARBA" id="ARBA00023180"/>
    </source>
</evidence>
<dbReference type="InterPro" id="IPR003599">
    <property type="entry name" value="Ig_sub"/>
</dbReference>
<evidence type="ECO:0000256" key="6">
    <source>
        <dbReference type="SAM" id="MobiDB-lite"/>
    </source>
</evidence>
<proteinExistence type="predicted"/>
<keyword evidence="5" id="KW-0393">Immunoglobulin domain</keyword>
<feature type="domain" description="Ig-like" evidence="7">
    <location>
        <begin position="520"/>
        <end position="605"/>
    </location>
</feature>
<feature type="domain" description="Ig-like" evidence="7">
    <location>
        <begin position="428"/>
        <end position="515"/>
    </location>
</feature>
<protein>
    <submittedName>
        <fullName evidence="10">Hemicentin-1-like</fullName>
    </submittedName>
</protein>
<evidence type="ECO:0000259" key="8">
    <source>
        <dbReference type="PROSITE" id="PS50853"/>
    </source>
</evidence>
<organism evidence="9 10">
    <name type="scientific">Branchiostoma floridae</name>
    <name type="common">Florida lancelet</name>
    <name type="synonym">Amphioxus</name>
    <dbReference type="NCBI Taxonomy" id="7739"/>
    <lineage>
        <taxon>Eukaryota</taxon>
        <taxon>Metazoa</taxon>
        <taxon>Chordata</taxon>
        <taxon>Cephalochordata</taxon>
        <taxon>Leptocardii</taxon>
        <taxon>Amphioxiformes</taxon>
        <taxon>Branchiostomatidae</taxon>
        <taxon>Branchiostoma</taxon>
    </lineage>
</organism>
<keyword evidence="2" id="KW-0472">Membrane</keyword>
<feature type="region of interest" description="Disordered" evidence="6">
    <location>
        <begin position="194"/>
        <end position="216"/>
    </location>
</feature>
<evidence type="ECO:0000256" key="2">
    <source>
        <dbReference type="ARBA" id="ARBA00023136"/>
    </source>
</evidence>
<dbReference type="InterPro" id="IPR036116">
    <property type="entry name" value="FN3_sf"/>
</dbReference>
<dbReference type="OMA" id="TIMCCES"/>
<evidence type="ECO:0000256" key="1">
    <source>
        <dbReference type="ARBA" id="ARBA00004479"/>
    </source>
</evidence>
<evidence type="ECO:0000313" key="9">
    <source>
        <dbReference type="Proteomes" id="UP000001554"/>
    </source>
</evidence>
<evidence type="ECO:0000256" key="3">
    <source>
        <dbReference type="ARBA" id="ARBA00023157"/>
    </source>
</evidence>
<dbReference type="CDD" id="cd00096">
    <property type="entry name" value="Ig"/>
    <property type="match status" value="2"/>
</dbReference>
<reference evidence="9" key="1">
    <citation type="journal article" date="2020" name="Nat. Ecol. Evol.">
        <title>Deeply conserved synteny resolves early events in vertebrate evolution.</title>
        <authorList>
            <person name="Simakov O."/>
            <person name="Marletaz F."/>
            <person name="Yue J.X."/>
            <person name="O'Connell B."/>
            <person name="Jenkins J."/>
            <person name="Brandt A."/>
            <person name="Calef R."/>
            <person name="Tung C.H."/>
            <person name="Huang T.K."/>
            <person name="Schmutz J."/>
            <person name="Satoh N."/>
            <person name="Yu J.K."/>
            <person name="Putnam N.H."/>
            <person name="Green R.E."/>
            <person name="Rokhsar D.S."/>
        </authorList>
    </citation>
    <scope>NUCLEOTIDE SEQUENCE [LARGE SCALE GENOMIC DNA]</scope>
    <source>
        <strain evidence="9">S238N-H82</strain>
    </source>
</reference>
<keyword evidence="4" id="KW-0325">Glycoprotein</keyword>